<protein>
    <submittedName>
        <fullName evidence="7">Transcriptional regulator, MarR family</fullName>
    </submittedName>
</protein>
<evidence type="ECO:0000256" key="1">
    <source>
        <dbReference type="ARBA" id="ARBA00004496"/>
    </source>
</evidence>
<comment type="subcellular location">
    <subcellularLocation>
        <location evidence="1">Cytoplasm</location>
    </subcellularLocation>
</comment>
<evidence type="ECO:0000259" key="5">
    <source>
        <dbReference type="PROSITE" id="PS50995"/>
    </source>
</evidence>
<dbReference type="PANTHER" id="PTHR33164">
    <property type="entry name" value="TRANSCRIPTIONAL REGULATOR, MARR FAMILY"/>
    <property type="match status" value="1"/>
</dbReference>
<evidence type="ECO:0000256" key="2">
    <source>
        <dbReference type="ARBA" id="ARBA00023015"/>
    </source>
</evidence>
<reference evidence="6 8" key="1">
    <citation type="submission" date="2014-09" db="EMBL/GenBank/DDBJ databases">
        <authorList>
            <person name="McGinnis J.M."/>
            <person name="Wolfgang W.J."/>
        </authorList>
    </citation>
    <scope>NUCLEOTIDE SEQUENCE [LARGE SCALE GENOMIC DNA]</scope>
    <source>
        <strain evidence="6 8">JCM 14014</strain>
    </source>
</reference>
<dbReference type="Gene3D" id="1.10.10.10">
    <property type="entry name" value="Winged helix-like DNA-binding domain superfamily/Winged helix DNA-binding domain"/>
    <property type="match status" value="1"/>
</dbReference>
<dbReference type="InterPro" id="IPR036390">
    <property type="entry name" value="WH_DNA-bd_sf"/>
</dbReference>
<dbReference type="PROSITE" id="PS01117">
    <property type="entry name" value="HTH_MARR_1"/>
    <property type="match status" value="1"/>
</dbReference>
<feature type="domain" description="HTH marR-type" evidence="5">
    <location>
        <begin position="1"/>
        <end position="129"/>
    </location>
</feature>
<dbReference type="InterPro" id="IPR000835">
    <property type="entry name" value="HTH_MarR-typ"/>
</dbReference>
<keyword evidence="8" id="KW-1185">Reference proteome</keyword>
<dbReference type="GO" id="GO:0003677">
    <property type="term" value="F:DNA binding"/>
    <property type="evidence" value="ECO:0007669"/>
    <property type="project" value="UniProtKB-KW"/>
</dbReference>
<dbReference type="PROSITE" id="PS50995">
    <property type="entry name" value="HTH_MARR_2"/>
    <property type="match status" value="1"/>
</dbReference>
<evidence type="ECO:0000256" key="4">
    <source>
        <dbReference type="ARBA" id="ARBA00023163"/>
    </source>
</evidence>
<proteinExistence type="predicted"/>
<dbReference type="GO" id="GO:0006950">
    <property type="term" value="P:response to stress"/>
    <property type="evidence" value="ECO:0007669"/>
    <property type="project" value="TreeGrafter"/>
</dbReference>
<dbReference type="InterPro" id="IPR039422">
    <property type="entry name" value="MarR/SlyA-like"/>
</dbReference>
<dbReference type="SUPFAM" id="SSF46785">
    <property type="entry name" value="Winged helix' DNA-binding domain"/>
    <property type="match status" value="1"/>
</dbReference>
<name>A0A099F4J8_9RHOB</name>
<dbReference type="EMBL" id="JRKN01000006">
    <property type="protein sequence ID" value="KGJ05354.1"/>
    <property type="molecule type" value="Genomic_DNA"/>
</dbReference>
<evidence type="ECO:0000313" key="8">
    <source>
        <dbReference type="Proteomes" id="UP000029846"/>
    </source>
</evidence>
<dbReference type="RefSeq" id="WP_036739478.1">
    <property type="nucleotide sequence ID" value="NZ_FOJO01000006.1"/>
</dbReference>
<evidence type="ECO:0000313" key="6">
    <source>
        <dbReference type="EMBL" id="KGJ05354.1"/>
    </source>
</evidence>
<organism evidence="6 8">
    <name type="scientific">Paracoccus halophilus</name>
    <dbReference type="NCBI Taxonomy" id="376733"/>
    <lineage>
        <taxon>Bacteria</taxon>
        <taxon>Pseudomonadati</taxon>
        <taxon>Pseudomonadota</taxon>
        <taxon>Alphaproteobacteria</taxon>
        <taxon>Rhodobacterales</taxon>
        <taxon>Paracoccaceae</taxon>
        <taxon>Paracoccus</taxon>
    </lineage>
</organism>
<reference evidence="6 8" key="2">
    <citation type="submission" date="2014-10" db="EMBL/GenBank/DDBJ databases">
        <title>Paracoccus sanguinis sp. nov., isolated from clinical specimens of New York State patients.</title>
        <authorList>
            <person name="Mingle L.A."/>
            <person name="Cole J.A."/>
            <person name="Lapierre P."/>
            <person name="Musser K.A."/>
        </authorList>
    </citation>
    <scope>NUCLEOTIDE SEQUENCE [LARGE SCALE GENOMIC DNA]</scope>
    <source>
        <strain evidence="6 8">JCM 14014</strain>
    </source>
</reference>
<dbReference type="eggNOG" id="COG1846">
    <property type="taxonomic scope" value="Bacteria"/>
</dbReference>
<dbReference type="EMBL" id="FOJO01000006">
    <property type="protein sequence ID" value="SFA48829.1"/>
    <property type="molecule type" value="Genomic_DNA"/>
</dbReference>
<evidence type="ECO:0000313" key="9">
    <source>
        <dbReference type="Proteomes" id="UP000182312"/>
    </source>
</evidence>
<dbReference type="InterPro" id="IPR036388">
    <property type="entry name" value="WH-like_DNA-bd_sf"/>
</dbReference>
<keyword evidence="2" id="KW-0805">Transcription regulation</keyword>
<gene>
    <name evidence="6" type="ORF">IT41_06155</name>
    <name evidence="7" type="ORF">SAMN04487972_10660</name>
</gene>
<evidence type="ECO:0000256" key="3">
    <source>
        <dbReference type="ARBA" id="ARBA00023125"/>
    </source>
</evidence>
<reference evidence="7 9" key="3">
    <citation type="submission" date="2016-10" db="EMBL/GenBank/DDBJ databases">
        <authorList>
            <person name="de Groot N.N."/>
        </authorList>
    </citation>
    <scope>NUCLEOTIDE SEQUENCE [LARGE SCALE GENOMIC DNA]</scope>
    <source>
        <strain evidence="7 9">CGMCC 1.6117</strain>
    </source>
</reference>
<keyword evidence="3" id="KW-0238">DNA-binding</keyword>
<keyword evidence="4" id="KW-0804">Transcription</keyword>
<accession>A0A099F4J8</accession>
<dbReference type="AlphaFoldDB" id="A0A099F4J8"/>
<sequence>MNHRDRIRLLINRHARLDAALMRSAQLNAVQVVALEYLANANRFSRSPSHVADYLGTTRGTMSQTLKSLEAKGLVSEERLADDRRSIRYRLTEAGRAALRAANADRCADTGMNDADQAMLERLLARSLADRVARTGTKMFGICRECRHHELRQNGQRYCHLLNVVLAEEEAEQLCHEQVPA</sequence>
<dbReference type="Proteomes" id="UP000182312">
    <property type="component" value="Unassembled WGS sequence"/>
</dbReference>
<evidence type="ECO:0000313" key="7">
    <source>
        <dbReference type="EMBL" id="SFA48829.1"/>
    </source>
</evidence>
<dbReference type="OrthoDB" id="5522755at2"/>
<dbReference type="PANTHER" id="PTHR33164:SF5">
    <property type="entry name" value="ORGANIC HYDROPEROXIDE RESISTANCE TRANSCRIPTIONAL REGULATOR"/>
    <property type="match status" value="1"/>
</dbReference>
<dbReference type="STRING" id="376733.SAMN04487972_10660"/>
<dbReference type="GO" id="GO:0005737">
    <property type="term" value="C:cytoplasm"/>
    <property type="evidence" value="ECO:0007669"/>
    <property type="project" value="UniProtKB-SubCell"/>
</dbReference>
<dbReference type="InterPro" id="IPR023187">
    <property type="entry name" value="Tscrpt_reg_MarR-type_CS"/>
</dbReference>
<dbReference type="Pfam" id="PF12802">
    <property type="entry name" value="MarR_2"/>
    <property type="match status" value="1"/>
</dbReference>
<dbReference type="SMART" id="SM00347">
    <property type="entry name" value="HTH_MARR"/>
    <property type="match status" value="1"/>
</dbReference>
<dbReference type="Proteomes" id="UP000029846">
    <property type="component" value="Unassembled WGS sequence"/>
</dbReference>
<dbReference type="GO" id="GO:0003700">
    <property type="term" value="F:DNA-binding transcription factor activity"/>
    <property type="evidence" value="ECO:0007669"/>
    <property type="project" value="InterPro"/>
</dbReference>
<dbReference type="PRINTS" id="PR00598">
    <property type="entry name" value="HTHMARR"/>
</dbReference>